<evidence type="ECO:0000256" key="5">
    <source>
        <dbReference type="ARBA" id="ARBA00023136"/>
    </source>
</evidence>
<evidence type="ECO:0000256" key="1">
    <source>
        <dbReference type="ARBA" id="ARBA00004141"/>
    </source>
</evidence>
<dbReference type="GO" id="GO:0016020">
    <property type="term" value="C:membrane"/>
    <property type="evidence" value="ECO:0007669"/>
    <property type="project" value="UniProtKB-SubCell"/>
</dbReference>
<dbReference type="AlphaFoldDB" id="A0A7J5Y618"/>
<evidence type="ECO:0000256" key="4">
    <source>
        <dbReference type="ARBA" id="ARBA00022989"/>
    </source>
</evidence>
<comment type="caution">
    <text evidence="6">Lacks conserved residue(s) required for the propagation of feature annotation.</text>
</comment>
<comment type="similarity">
    <text evidence="2 6">Belongs to the pecanex family.</text>
</comment>
<dbReference type="PANTHER" id="PTHR12372:SF6">
    <property type="entry name" value="PECANEX-LIKE PROTEIN 4"/>
    <property type="match status" value="1"/>
</dbReference>
<name>A0A7J5Y618_DISMA</name>
<feature type="domain" description="Pecanex C-terminal" evidence="8">
    <location>
        <begin position="550"/>
        <end position="695"/>
    </location>
</feature>
<accession>A0A7J5Y618</accession>
<comment type="caution">
    <text evidence="9">The sequence shown here is derived from an EMBL/GenBank/DDBJ whole genome shotgun (WGS) entry which is preliminary data.</text>
</comment>
<reference evidence="9 10" key="1">
    <citation type="submission" date="2020-03" db="EMBL/GenBank/DDBJ databases">
        <title>Dissostichus mawsoni Genome sequencing and assembly.</title>
        <authorList>
            <person name="Park H."/>
        </authorList>
    </citation>
    <scope>NUCLEOTIDE SEQUENCE [LARGE SCALE GENOMIC DNA]</scope>
    <source>
        <strain evidence="9">DM0001</strain>
        <tissue evidence="9">Muscle</tissue>
    </source>
</reference>
<dbReference type="InterPro" id="IPR007735">
    <property type="entry name" value="Pecanex_C"/>
</dbReference>
<evidence type="ECO:0000256" key="6">
    <source>
        <dbReference type="RuleBase" id="RU367089"/>
    </source>
</evidence>
<evidence type="ECO:0000256" key="2">
    <source>
        <dbReference type="ARBA" id="ARBA00010170"/>
    </source>
</evidence>
<evidence type="ECO:0000256" key="3">
    <source>
        <dbReference type="ARBA" id="ARBA00022692"/>
    </source>
</evidence>
<evidence type="ECO:0000313" key="10">
    <source>
        <dbReference type="Proteomes" id="UP000518266"/>
    </source>
</evidence>
<protein>
    <recommendedName>
        <fullName evidence="6">Pecanex-like protein</fullName>
    </recommendedName>
</protein>
<feature type="transmembrane region" description="Helical" evidence="6">
    <location>
        <begin position="120"/>
        <end position="141"/>
    </location>
</feature>
<comment type="subcellular location">
    <subcellularLocation>
        <location evidence="1 6">Membrane</location>
        <topology evidence="1 6">Multi-pass membrane protein</topology>
    </subcellularLocation>
</comment>
<sequence length="699" mass="77720">MALNVNVFLTLTHSVFYFAVSPFAMIAFLSMDKSLQLLHRVSLSVGFTRAFRLVWQNSEDALLQMVVVVLVRSQLETACCQVGLLLDRVTQFLSKLKFTLTVLVTSWTEKKQRRQSAGTLLALNASLCPLLLLVMTLSALLSAPLLPLFTLPIFLVGFPRPQRSWPGPVGTACPCPDSIFYQQMSTSLASALRTAFARGSLGSLAPGSHFLGRFQDRMGLELQETSCHTVEARRVDEVFEAAFERPERLGFTQGLNLHWGNALTPCAALTVRVYSDARNVLSGIIDSHDNLRKLQDEFLKALVWLLLRYCVQKHKGFLWSGEEGPGAGGRKSQSSTFAQTTSNQPLRPSWWNPTFRQDSSSLTSFGDWSDEDDLFGPQPARRTVALVTAEAQPGLAALQTGASLPGSVEMDSLFENMALSALQPLQPLGLGIGMPAVDKGLNPEVFRESPGSLPQLNFSCPQSEVFNLPTGWRTAPLLPSRLLQLRTLFPEDWFRFSLGQFGSAVQGETSEHMTKALKEDEALKELHAQVALSCLISVGAESAFTSPSYVYRLYCGDIPWTEGLDWLSSSKELYQLALRAFRFSFKLLFDQASLGPMESPEELFSTLEEYERDWYIGLVTEKGWHDSVLQEKPFLFSLGHDLAMGTYTGRVLSLQEQLVQVGRLNGEGVRGQWANLSWELLYATNDDEERYSIQAHPLC</sequence>
<keyword evidence="3 6" id="KW-0812">Transmembrane</keyword>
<feature type="compositionally biased region" description="Polar residues" evidence="7">
    <location>
        <begin position="331"/>
        <end position="350"/>
    </location>
</feature>
<keyword evidence="10" id="KW-1185">Reference proteome</keyword>
<dbReference type="OrthoDB" id="5979286at2759"/>
<dbReference type="Pfam" id="PF05041">
    <property type="entry name" value="Pecanex_C"/>
    <property type="match status" value="1"/>
</dbReference>
<gene>
    <name evidence="9" type="ORF">F7725_008038</name>
</gene>
<evidence type="ECO:0000313" key="9">
    <source>
        <dbReference type="EMBL" id="KAF3844875.1"/>
    </source>
</evidence>
<feature type="region of interest" description="Disordered" evidence="7">
    <location>
        <begin position="321"/>
        <end position="350"/>
    </location>
</feature>
<dbReference type="PANTHER" id="PTHR12372">
    <property type="entry name" value="PECANEX"/>
    <property type="match status" value="1"/>
</dbReference>
<keyword evidence="4 6" id="KW-1133">Transmembrane helix</keyword>
<dbReference type="InterPro" id="IPR039797">
    <property type="entry name" value="Pecanex"/>
</dbReference>
<evidence type="ECO:0000256" key="7">
    <source>
        <dbReference type="SAM" id="MobiDB-lite"/>
    </source>
</evidence>
<evidence type="ECO:0000259" key="8">
    <source>
        <dbReference type="Pfam" id="PF05041"/>
    </source>
</evidence>
<feature type="transmembrane region" description="Helical" evidence="6">
    <location>
        <begin position="6"/>
        <end position="30"/>
    </location>
</feature>
<keyword evidence="5 6" id="KW-0472">Membrane</keyword>
<organism evidence="9 10">
    <name type="scientific">Dissostichus mawsoni</name>
    <name type="common">Antarctic cod</name>
    <dbReference type="NCBI Taxonomy" id="36200"/>
    <lineage>
        <taxon>Eukaryota</taxon>
        <taxon>Metazoa</taxon>
        <taxon>Chordata</taxon>
        <taxon>Craniata</taxon>
        <taxon>Vertebrata</taxon>
        <taxon>Euteleostomi</taxon>
        <taxon>Actinopterygii</taxon>
        <taxon>Neopterygii</taxon>
        <taxon>Teleostei</taxon>
        <taxon>Neoteleostei</taxon>
        <taxon>Acanthomorphata</taxon>
        <taxon>Eupercaria</taxon>
        <taxon>Perciformes</taxon>
        <taxon>Notothenioidei</taxon>
        <taxon>Nototheniidae</taxon>
        <taxon>Dissostichus</taxon>
    </lineage>
</organism>
<proteinExistence type="inferred from homology"/>
<dbReference type="Proteomes" id="UP000518266">
    <property type="component" value="Unassembled WGS sequence"/>
</dbReference>
<dbReference type="EMBL" id="JAAKFY010000015">
    <property type="protein sequence ID" value="KAF3844875.1"/>
    <property type="molecule type" value="Genomic_DNA"/>
</dbReference>